<dbReference type="EMBL" id="BAABJP010000008">
    <property type="protein sequence ID" value="GAA5154357.1"/>
    <property type="molecule type" value="Genomic_DNA"/>
</dbReference>
<keyword evidence="1" id="KW-1133">Transmembrane helix</keyword>
<evidence type="ECO:0000313" key="3">
    <source>
        <dbReference type="Proteomes" id="UP001428817"/>
    </source>
</evidence>
<reference evidence="3" key="1">
    <citation type="journal article" date="2019" name="Int. J. Syst. Evol. Microbiol.">
        <title>The Global Catalogue of Microorganisms (GCM) 10K type strain sequencing project: providing services to taxonomists for standard genome sequencing and annotation.</title>
        <authorList>
            <consortium name="The Broad Institute Genomics Platform"/>
            <consortium name="The Broad Institute Genome Sequencing Center for Infectious Disease"/>
            <person name="Wu L."/>
            <person name="Ma J."/>
        </authorList>
    </citation>
    <scope>NUCLEOTIDE SEQUENCE [LARGE SCALE GENOMIC DNA]</scope>
    <source>
        <strain evidence="3">JCM 18303</strain>
    </source>
</reference>
<evidence type="ECO:0008006" key="4">
    <source>
        <dbReference type="Google" id="ProtNLM"/>
    </source>
</evidence>
<sequence length="139" mass="14512">MLVESLLAAPSGSALALEPSSGAAVASAIIGGLALVTTVVFGVLGHRRPKGTVGWSLRRAGKSRYILEQTGTAAAYSVEVEVTRGGPTAGETAFAVFAAGQQEPYLITYGFGEPARVIVRWARRAKGRRREVWSTGLPA</sequence>
<keyword evidence="1" id="KW-0472">Membrane</keyword>
<name>A0ABP9Q2S0_9PSEU</name>
<organism evidence="2 3">
    <name type="scientific">Pseudonocardia eucalypti</name>
    <dbReference type="NCBI Taxonomy" id="648755"/>
    <lineage>
        <taxon>Bacteria</taxon>
        <taxon>Bacillati</taxon>
        <taxon>Actinomycetota</taxon>
        <taxon>Actinomycetes</taxon>
        <taxon>Pseudonocardiales</taxon>
        <taxon>Pseudonocardiaceae</taxon>
        <taxon>Pseudonocardia</taxon>
    </lineage>
</organism>
<proteinExistence type="predicted"/>
<feature type="transmembrane region" description="Helical" evidence="1">
    <location>
        <begin position="26"/>
        <end position="44"/>
    </location>
</feature>
<comment type="caution">
    <text evidence="2">The sequence shown here is derived from an EMBL/GenBank/DDBJ whole genome shotgun (WGS) entry which is preliminary data.</text>
</comment>
<evidence type="ECO:0000313" key="2">
    <source>
        <dbReference type="EMBL" id="GAA5154357.1"/>
    </source>
</evidence>
<accession>A0ABP9Q2S0</accession>
<protein>
    <recommendedName>
        <fullName evidence="4">DUF3592 domain-containing protein</fullName>
    </recommendedName>
</protein>
<keyword evidence="3" id="KW-1185">Reference proteome</keyword>
<dbReference type="Proteomes" id="UP001428817">
    <property type="component" value="Unassembled WGS sequence"/>
</dbReference>
<gene>
    <name evidence="2" type="ORF">GCM10023321_26040</name>
</gene>
<keyword evidence="1" id="KW-0812">Transmembrane</keyword>
<evidence type="ECO:0000256" key="1">
    <source>
        <dbReference type="SAM" id="Phobius"/>
    </source>
</evidence>